<proteinExistence type="predicted"/>
<dbReference type="PANTHER" id="PTHR36440:SF1">
    <property type="entry name" value="PUTATIVE (AFU_ORTHOLOGUE AFUA_8G07350)-RELATED"/>
    <property type="match status" value="1"/>
</dbReference>
<dbReference type="Pfam" id="PF07883">
    <property type="entry name" value="Cupin_2"/>
    <property type="match status" value="1"/>
</dbReference>
<dbReference type="InterPro" id="IPR053146">
    <property type="entry name" value="QDO-like"/>
</dbReference>
<evidence type="ECO:0000313" key="5">
    <source>
        <dbReference type="Proteomes" id="UP000619376"/>
    </source>
</evidence>
<organism evidence="3 4">
    <name type="scientific">Deinococcus metalli</name>
    <dbReference type="NCBI Taxonomy" id="1141878"/>
    <lineage>
        <taxon>Bacteria</taxon>
        <taxon>Thermotogati</taxon>
        <taxon>Deinococcota</taxon>
        <taxon>Deinococci</taxon>
        <taxon>Deinococcales</taxon>
        <taxon>Deinococcaceae</taxon>
        <taxon>Deinococcus</taxon>
    </lineage>
</organism>
<accession>A0A7W8KE58</accession>
<reference evidence="2" key="4">
    <citation type="submission" date="2024-05" db="EMBL/GenBank/DDBJ databases">
        <authorList>
            <person name="Sun Q."/>
            <person name="Zhou Y."/>
        </authorList>
    </citation>
    <scope>NUCLEOTIDE SEQUENCE</scope>
    <source>
        <strain evidence="2">CGMCC 1.18437</strain>
    </source>
</reference>
<name>A0A7W8KE58_9DEIO</name>
<dbReference type="CDD" id="cd02215">
    <property type="entry name" value="cupin_QDO_N_C"/>
    <property type="match status" value="1"/>
</dbReference>
<dbReference type="Proteomes" id="UP000539473">
    <property type="component" value="Unassembled WGS sequence"/>
</dbReference>
<dbReference type="InterPro" id="IPR014710">
    <property type="entry name" value="RmlC-like_jellyroll"/>
</dbReference>
<reference evidence="5" key="2">
    <citation type="journal article" date="2019" name="Int. J. Syst. Evol. Microbiol.">
        <title>The Global Catalogue of Microorganisms (GCM) 10K type strain sequencing project: providing services to taxonomists for standard genome sequencing and annotation.</title>
        <authorList>
            <consortium name="The Broad Institute Genomics Platform"/>
            <consortium name="The Broad Institute Genome Sequencing Center for Infectious Disease"/>
            <person name="Wu L."/>
            <person name="Ma J."/>
        </authorList>
    </citation>
    <scope>NUCLEOTIDE SEQUENCE [LARGE SCALE GENOMIC DNA]</scope>
    <source>
        <strain evidence="5">CGMCC 1.18437</strain>
    </source>
</reference>
<dbReference type="EMBL" id="JACHFK010000004">
    <property type="protein sequence ID" value="MBB5376539.1"/>
    <property type="molecule type" value="Genomic_DNA"/>
</dbReference>
<dbReference type="InterPro" id="IPR011051">
    <property type="entry name" value="RmlC_Cupin_sf"/>
</dbReference>
<evidence type="ECO:0000313" key="4">
    <source>
        <dbReference type="Proteomes" id="UP000539473"/>
    </source>
</evidence>
<evidence type="ECO:0000313" key="3">
    <source>
        <dbReference type="EMBL" id="MBB5376539.1"/>
    </source>
</evidence>
<gene>
    <name evidence="2" type="ORF">GCM10017781_19620</name>
    <name evidence="3" type="ORF">HNQ07_002003</name>
</gene>
<dbReference type="SMART" id="SM00835">
    <property type="entry name" value="Cupin_1"/>
    <property type="match status" value="1"/>
</dbReference>
<keyword evidence="3" id="KW-0560">Oxidoreductase</keyword>
<protein>
    <submittedName>
        <fullName evidence="3">Quercetin dioxygenase-like cupin family protein</fullName>
    </submittedName>
</protein>
<keyword evidence="3" id="KW-0223">Dioxygenase</keyword>
<reference evidence="3 4" key="3">
    <citation type="submission" date="2020-08" db="EMBL/GenBank/DDBJ databases">
        <title>Genomic Encyclopedia of Type Strains, Phase IV (KMG-IV): sequencing the most valuable type-strain genomes for metagenomic binning, comparative biology and taxonomic classification.</title>
        <authorList>
            <person name="Goeker M."/>
        </authorList>
    </citation>
    <scope>NUCLEOTIDE SEQUENCE [LARGE SCALE GENOMIC DNA]</scope>
    <source>
        <strain evidence="3 4">DSM 27521</strain>
    </source>
</reference>
<dbReference type="RefSeq" id="WP_184111227.1">
    <property type="nucleotide sequence ID" value="NZ_BNAJ01000004.1"/>
</dbReference>
<dbReference type="EMBL" id="BNAJ01000004">
    <property type="protein sequence ID" value="GHF43260.1"/>
    <property type="molecule type" value="Genomic_DNA"/>
</dbReference>
<reference evidence="2" key="1">
    <citation type="journal article" date="2014" name="Int. J. Syst. Evol. Microbiol.">
        <title>Complete genome of a new Firmicutes species belonging to the dominant human colonic microbiota ('Ruminococcus bicirculans') reveals two chromosomes and a selective capacity to utilize plant glucans.</title>
        <authorList>
            <consortium name="NISC Comparative Sequencing Program"/>
            <person name="Wegmann U."/>
            <person name="Louis P."/>
            <person name="Goesmann A."/>
            <person name="Henrissat B."/>
            <person name="Duncan S.H."/>
            <person name="Flint H.J."/>
        </authorList>
    </citation>
    <scope>NUCLEOTIDE SEQUENCE</scope>
    <source>
        <strain evidence="2">CGMCC 1.18437</strain>
    </source>
</reference>
<dbReference type="Gene3D" id="2.60.120.10">
    <property type="entry name" value="Jelly Rolls"/>
    <property type="match status" value="1"/>
</dbReference>
<evidence type="ECO:0000313" key="2">
    <source>
        <dbReference type="EMBL" id="GHF43260.1"/>
    </source>
</evidence>
<keyword evidence="5" id="KW-1185">Reference proteome</keyword>
<dbReference type="AlphaFoldDB" id="A0A7W8KE58"/>
<dbReference type="SUPFAM" id="SSF51182">
    <property type="entry name" value="RmlC-like cupins"/>
    <property type="match status" value="1"/>
</dbReference>
<dbReference type="GO" id="GO:0051213">
    <property type="term" value="F:dioxygenase activity"/>
    <property type="evidence" value="ECO:0007669"/>
    <property type="project" value="UniProtKB-KW"/>
</dbReference>
<sequence length="169" mass="18438">MTLPYIRRAAPDTTHLYLGQPQTVLARTLDTGGAFAVVEEVMRAGLEPPLHTHTREDEAFYVLDGQLDFQIGNEHRRATPGDFVYLPRGMPHAFKVVTPTARMLVLLTPGGFEAFFGAMATPLQDDPLLPTPADFQRLVSEAPAYGIQWAMPATADQAPQGSMFPEGAS</sequence>
<comment type="caution">
    <text evidence="3">The sequence shown here is derived from an EMBL/GenBank/DDBJ whole genome shotgun (WGS) entry which is preliminary data.</text>
</comment>
<evidence type="ECO:0000259" key="1">
    <source>
        <dbReference type="SMART" id="SM00835"/>
    </source>
</evidence>
<dbReference type="PANTHER" id="PTHR36440">
    <property type="entry name" value="PUTATIVE (AFU_ORTHOLOGUE AFUA_8G07350)-RELATED"/>
    <property type="match status" value="1"/>
</dbReference>
<dbReference type="InterPro" id="IPR013096">
    <property type="entry name" value="Cupin_2"/>
</dbReference>
<dbReference type="InterPro" id="IPR006045">
    <property type="entry name" value="Cupin_1"/>
</dbReference>
<feature type="domain" description="Cupin type-1" evidence="1">
    <location>
        <begin position="14"/>
        <end position="136"/>
    </location>
</feature>
<dbReference type="Proteomes" id="UP000619376">
    <property type="component" value="Unassembled WGS sequence"/>
</dbReference>